<evidence type="ECO:0000313" key="3">
    <source>
        <dbReference type="EMBL" id="GFO68522.1"/>
    </source>
</evidence>
<organism evidence="3 4">
    <name type="scientific">Geomonas limicola</name>
    <dbReference type="NCBI Taxonomy" id="2740186"/>
    <lineage>
        <taxon>Bacteria</taxon>
        <taxon>Pseudomonadati</taxon>
        <taxon>Thermodesulfobacteriota</taxon>
        <taxon>Desulfuromonadia</taxon>
        <taxon>Geobacterales</taxon>
        <taxon>Geobacteraceae</taxon>
        <taxon>Geomonas</taxon>
    </lineage>
</organism>
<evidence type="ECO:0000313" key="4">
    <source>
        <dbReference type="Proteomes" id="UP000587586"/>
    </source>
</evidence>
<keyword evidence="4" id="KW-1185">Reference proteome</keyword>
<dbReference type="RefSeq" id="WP_183361078.1">
    <property type="nucleotide sequence ID" value="NZ_BLXZ01000004.1"/>
</dbReference>
<dbReference type="PANTHER" id="PTHR42733">
    <property type="entry name" value="DJ-1 PROTEIN"/>
    <property type="match status" value="1"/>
</dbReference>
<sequence>MQKRAVIITAQGFQDEEFVYPYYRLIEAGFQVDVATKDQAPVTGKFGVPARPNRPTEGLDAKDYDLVLLPGGFEAPDRVRLIPEVLEFVRQMDTAGKVVAAICHGPWILISAGITRGRRMTAYWSIEADVRNSGADYQHKEPLVIDRNLVTSPHYNNNHDFMKGVLSLFPDCGCGK</sequence>
<protein>
    <submittedName>
        <fullName evidence="3">Glutamine amidotransferase</fullName>
    </submittedName>
</protein>
<dbReference type="GO" id="GO:0016740">
    <property type="term" value="F:transferase activity"/>
    <property type="evidence" value="ECO:0007669"/>
    <property type="project" value="UniProtKB-KW"/>
</dbReference>
<gene>
    <name evidence="3" type="primary">pfpI</name>
    <name evidence="3" type="ORF">GMLC_21010</name>
</gene>
<dbReference type="InterPro" id="IPR029062">
    <property type="entry name" value="Class_I_gatase-like"/>
</dbReference>
<dbReference type="AlphaFoldDB" id="A0A6V8N7I8"/>
<comment type="caution">
    <text evidence="3">The sequence shown here is derived from an EMBL/GenBank/DDBJ whole genome shotgun (WGS) entry which is preliminary data.</text>
</comment>
<dbReference type="EMBL" id="BLXZ01000004">
    <property type="protein sequence ID" value="GFO68522.1"/>
    <property type="molecule type" value="Genomic_DNA"/>
</dbReference>
<dbReference type="PANTHER" id="PTHR42733:SF2">
    <property type="entry name" value="DJ-1_THIJ_PFPI FAMILY PROTEIN"/>
    <property type="match status" value="1"/>
</dbReference>
<name>A0A6V8N7I8_9BACT</name>
<reference evidence="4" key="1">
    <citation type="submission" date="2020-06" db="EMBL/GenBank/DDBJ databases">
        <title>Draft genomic sequecing of Geomonas sp. Red745.</title>
        <authorList>
            <person name="Itoh H."/>
            <person name="Xu Z.X."/>
            <person name="Ushijima N."/>
            <person name="Masuda Y."/>
            <person name="Shiratori Y."/>
            <person name="Senoo K."/>
        </authorList>
    </citation>
    <scope>NUCLEOTIDE SEQUENCE [LARGE SCALE GENOMIC DNA]</scope>
    <source>
        <strain evidence="4">Red745</strain>
    </source>
</reference>
<dbReference type="InterPro" id="IPR006286">
    <property type="entry name" value="C56_PfpI-like"/>
</dbReference>
<dbReference type="InterPro" id="IPR002818">
    <property type="entry name" value="DJ-1/PfpI"/>
</dbReference>
<evidence type="ECO:0000259" key="2">
    <source>
        <dbReference type="Pfam" id="PF01965"/>
    </source>
</evidence>
<dbReference type="Pfam" id="PF01965">
    <property type="entry name" value="DJ-1_PfpI"/>
    <property type="match status" value="1"/>
</dbReference>
<dbReference type="PROSITE" id="PS51276">
    <property type="entry name" value="PEPTIDASE_C56_PFPI"/>
    <property type="match status" value="1"/>
</dbReference>
<feature type="domain" description="DJ-1/PfpI" evidence="2">
    <location>
        <begin position="3"/>
        <end position="166"/>
    </location>
</feature>
<keyword evidence="3" id="KW-0315">Glutamine amidotransferase</keyword>
<dbReference type="Gene3D" id="3.40.50.880">
    <property type="match status" value="1"/>
</dbReference>
<comment type="similarity">
    <text evidence="1">Belongs to the peptidase C56 family.</text>
</comment>
<proteinExistence type="inferred from homology"/>
<dbReference type="SUPFAM" id="SSF52317">
    <property type="entry name" value="Class I glutamine amidotransferase-like"/>
    <property type="match status" value="1"/>
</dbReference>
<dbReference type="NCBIfam" id="TIGR01382">
    <property type="entry name" value="PfpI"/>
    <property type="match status" value="1"/>
</dbReference>
<accession>A0A6V8N7I8</accession>
<dbReference type="Proteomes" id="UP000587586">
    <property type="component" value="Unassembled WGS sequence"/>
</dbReference>
<evidence type="ECO:0000256" key="1">
    <source>
        <dbReference type="ARBA" id="ARBA00008542"/>
    </source>
</evidence>
<keyword evidence="3" id="KW-0808">Transferase</keyword>
<dbReference type="CDD" id="cd03134">
    <property type="entry name" value="GATase1_PfpI_like"/>
    <property type="match status" value="1"/>
</dbReference>